<comment type="caution">
    <text evidence="1">The sequence shown here is derived from an EMBL/GenBank/DDBJ whole genome shotgun (WGS) entry which is preliminary data.</text>
</comment>
<keyword evidence="2" id="KW-1185">Reference proteome</keyword>
<dbReference type="Proteomes" id="UP000037854">
    <property type="component" value="Unassembled WGS sequence"/>
</dbReference>
<evidence type="ECO:0000313" key="2">
    <source>
        <dbReference type="Proteomes" id="UP000037854"/>
    </source>
</evidence>
<evidence type="ECO:0008006" key="3">
    <source>
        <dbReference type="Google" id="ProtNLM"/>
    </source>
</evidence>
<protein>
    <recommendedName>
        <fullName evidence="3">Secreted protein</fullName>
    </recommendedName>
</protein>
<sequence>MEKLLRKLGLTIMVSVLLFSGVLAFVPNVFAAEGINEVYEEGDAVWEDNYDEEPINAAERYASDRYSAEEIAILSQIAYEKSINESEAGEGKIVPFGAKSKAVIKVSQLLLKGGDEVIDAARAFKIIDSATARTFKSNSVKIGNFLKKFENAGANAANEVRTQLPVWFKDNTRVSKGVAENISIAVAWAIRGADWLFF</sequence>
<dbReference type="GeneID" id="67524718"/>
<proteinExistence type="predicted"/>
<accession>A0ABR5MIU7</accession>
<evidence type="ECO:0000313" key="1">
    <source>
        <dbReference type="EMBL" id="KPH74488.1"/>
    </source>
</evidence>
<organism evidence="1 2">
    <name type="scientific">Oceanobacillus caeni</name>
    <dbReference type="NCBI Taxonomy" id="405946"/>
    <lineage>
        <taxon>Bacteria</taxon>
        <taxon>Bacillati</taxon>
        <taxon>Bacillota</taxon>
        <taxon>Bacilli</taxon>
        <taxon>Bacillales</taxon>
        <taxon>Bacillaceae</taxon>
        <taxon>Oceanobacillus</taxon>
    </lineage>
</organism>
<dbReference type="EMBL" id="LGTK01000031">
    <property type="protein sequence ID" value="KPH74488.1"/>
    <property type="molecule type" value="Genomic_DNA"/>
</dbReference>
<reference evidence="1 2" key="1">
    <citation type="submission" date="2015-07" db="EMBL/GenBank/DDBJ databases">
        <title>High-quality draft genome sequence of Oceanobacillus caeni HM6, a bacillus isolated from a human feces.</title>
        <authorList>
            <person name="Kumar J."/>
            <person name="Verma M.K."/>
            <person name="Pandey R."/>
            <person name="Bhambi M."/>
            <person name="Chauhan N."/>
        </authorList>
    </citation>
    <scope>NUCLEOTIDE SEQUENCE [LARGE SCALE GENOMIC DNA]</scope>
    <source>
        <strain evidence="1 2">HM6</strain>
    </source>
</reference>
<name>A0ABR5MIU7_9BACI</name>
<gene>
    <name evidence="1" type="ORF">AFL42_10205</name>
</gene>
<dbReference type="RefSeq" id="WP_047185752.1">
    <property type="nucleotide sequence ID" value="NZ_JANKBL010000035.1"/>
</dbReference>